<dbReference type="Proteomes" id="UP001162793">
    <property type="component" value="Unassembled WGS sequence"/>
</dbReference>
<evidence type="ECO:0000256" key="3">
    <source>
        <dbReference type="ARBA" id="ARBA00022729"/>
    </source>
</evidence>
<comment type="subcellular location">
    <subcellularLocation>
        <location evidence="1">Fimbrium</location>
    </subcellularLocation>
</comment>
<dbReference type="EMBL" id="JAMYWC010000003">
    <property type="protein sequence ID" value="MCP1172766.1"/>
    <property type="molecule type" value="Genomic_DNA"/>
</dbReference>
<keyword evidence="4" id="KW-0281">Fimbrium</keyword>
<dbReference type="InterPro" id="IPR036937">
    <property type="entry name" value="Adhesion_dom_fimbrial_sf"/>
</dbReference>
<gene>
    <name evidence="7" type="ORF">NKG59_10385</name>
</gene>
<reference evidence="8" key="1">
    <citation type="journal article" date="2023" name="Front. Microbiol.">
        <title>Ralstonia chuxiongensis sp. nov., Ralstonia mojiangensis sp. nov., and Ralstonia soli sp. nov., isolated from tobacco fields, are three novel species in the family Burkholderiaceae.</title>
        <authorList>
            <person name="Lu C.H."/>
            <person name="Zhang Y.Y."/>
            <person name="Jiang N."/>
            <person name="Chen W."/>
            <person name="Shao X."/>
            <person name="Zhao Z.M."/>
            <person name="Lu W.L."/>
            <person name="Hu X."/>
            <person name="Xi Y.X."/>
            <person name="Zou S.Y."/>
            <person name="Wei Q.J."/>
            <person name="Lin Z.L."/>
            <person name="Gong L."/>
            <person name="Gai X.T."/>
            <person name="Zhang L.Q."/>
            <person name="Li J.Y."/>
            <person name="Jin Y."/>
            <person name="Xia Z.Y."/>
        </authorList>
    </citation>
    <scope>NUCLEOTIDE SEQUENCE [LARGE SCALE GENOMIC DNA]</scope>
    <source>
        <strain evidence="8">21YRMH01-3</strain>
    </source>
</reference>
<feature type="chain" id="PRO_5041378129" evidence="5">
    <location>
        <begin position="22"/>
        <end position="197"/>
    </location>
</feature>
<proteinExistence type="inferred from homology"/>
<keyword evidence="3 5" id="KW-0732">Signal</keyword>
<name>A0AA41WPP3_9RALS</name>
<dbReference type="RefSeq" id="WP_253536645.1">
    <property type="nucleotide sequence ID" value="NZ_JAMYWC010000003.1"/>
</dbReference>
<dbReference type="SUPFAM" id="SSF49401">
    <property type="entry name" value="Bacterial adhesins"/>
    <property type="match status" value="1"/>
</dbReference>
<dbReference type="Pfam" id="PF00419">
    <property type="entry name" value="Fimbrial"/>
    <property type="match status" value="1"/>
</dbReference>
<evidence type="ECO:0000259" key="6">
    <source>
        <dbReference type="Pfam" id="PF00419"/>
    </source>
</evidence>
<evidence type="ECO:0000313" key="7">
    <source>
        <dbReference type="EMBL" id="MCP1172766.1"/>
    </source>
</evidence>
<dbReference type="PANTHER" id="PTHR33420">
    <property type="entry name" value="FIMBRIAL SUBUNIT ELFA-RELATED"/>
    <property type="match status" value="1"/>
</dbReference>
<protein>
    <submittedName>
        <fullName evidence="7">Fimbrial protein</fullName>
    </submittedName>
</protein>
<dbReference type="GO" id="GO:0043709">
    <property type="term" value="P:cell adhesion involved in single-species biofilm formation"/>
    <property type="evidence" value="ECO:0007669"/>
    <property type="project" value="TreeGrafter"/>
</dbReference>
<feature type="domain" description="Fimbrial-type adhesion" evidence="6">
    <location>
        <begin position="34"/>
        <end position="196"/>
    </location>
</feature>
<evidence type="ECO:0000313" key="8">
    <source>
        <dbReference type="Proteomes" id="UP001162793"/>
    </source>
</evidence>
<dbReference type="InterPro" id="IPR008966">
    <property type="entry name" value="Adhesion_dom_sf"/>
</dbReference>
<evidence type="ECO:0000256" key="5">
    <source>
        <dbReference type="SAM" id="SignalP"/>
    </source>
</evidence>
<dbReference type="Gene3D" id="2.60.40.1090">
    <property type="entry name" value="Fimbrial-type adhesion domain"/>
    <property type="match status" value="1"/>
</dbReference>
<dbReference type="PANTHER" id="PTHR33420:SF12">
    <property type="entry name" value="FIMBRIN-LIKE PROTEIN FIMI-RELATED"/>
    <property type="match status" value="1"/>
</dbReference>
<keyword evidence="8" id="KW-1185">Reference proteome</keyword>
<comment type="similarity">
    <text evidence="2">Belongs to the fimbrial protein family.</text>
</comment>
<dbReference type="AlphaFoldDB" id="A0AA41WPP3"/>
<organism evidence="7 8">
    <name type="scientific">Ralstonia chuxiongensis</name>
    <dbReference type="NCBI Taxonomy" id="2957504"/>
    <lineage>
        <taxon>Bacteria</taxon>
        <taxon>Pseudomonadati</taxon>
        <taxon>Pseudomonadota</taxon>
        <taxon>Betaproteobacteria</taxon>
        <taxon>Burkholderiales</taxon>
        <taxon>Burkholderiaceae</taxon>
        <taxon>Ralstonia</taxon>
    </lineage>
</organism>
<feature type="signal peptide" evidence="5">
    <location>
        <begin position="1"/>
        <end position="21"/>
    </location>
</feature>
<dbReference type="InterPro" id="IPR000259">
    <property type="entry name" value="Adhesion_dom_fimbrial"/>
</dbReference>
<accession>A0AA41WPP3</accession>
<evidence type="ECO:0000256" key="2">
    <source>
        <dbReference type="ARBA" id="ARBA00006671"/>
    </source>
</evidence>
<comment type="caution">
    <text evidence="7">The sequence shown here is derived from an EMBL/GenBank/DDBJ whole genome shotgun (WGS) entry which is preliminary data.</text>
</comment>
<evidence type="ECO:0000256" key="4">
    <source>
        <dbReference type="ARBA" id="ARBA00023263"/>
    </source>
</evidence>
<sequence length="197" mass="19670">MKAKLFLAGVAMSALSSVAMAADPVVKETVDGVINFQGAILNDTCKVSSTSGDAGAINVSMGNIAADDIGTLAAPKRLTNGAGSANFDVVCKKGAKVSMKFAGKAAELSADKKTLRVNNGATADGFAQGVSIAVYEGTGASANAFDLSTGDLLAQTEVPEGGGAINVRFAAAYVAADATKVKPGIANASLPFTLSYE</sequence>
<evidence type="ECO:0000256" key="1">
    <source>
        <dbReference type="ARBA" id="ARBA00004561"/>
    </source>
</evidence>
<dbReference type="InterPro" id="IPR050263">
    <property type="entry name" value="Bact_Fimbrial_Adh_Pro"/>
</dbReference>
<dbReference type="GO" id="GO:0009289">
    <property type="term" value="C:pilus"/>
    <property type="evidence" value="ECO:0007669"/>
    <property type="project" value="UniProtKB-SubCell"/>
</dbReference>